<dbReference type="EMBL" id="ANPE02000288">
    <property type="protein sequence ID" value="EMY32339.1"/>
    <property type="molecule type" value="Genomic_DNA"/>
</dbReference>
<proteinExistence type="predicted"/>
<keyword evidence="1" id="KW-1133">Transmembrane helix</keyword>
<protein>
    <submittedName>
        <fullName evidence="2">Uncharacterized protein</fullName>
    </submittedName>
</protein>
<keyword evidence="3" id="KW-1185">Reference proteome</keyword>
<reference evidence="2 3" key="1">
    <citation type="journal article" date="2013" name="Genome Announc.">
        <title>Draft Genome Sequence of Arthrobacter crystallopoietes Strain BAB-32, Revealing Genes for Bioremediation.</title>
        <authorList>
            <person name="Joshi M.N."/>
            <person name="Pandit A.S."/>
            <person name="Sharma A."/>
            <person name="Pandya R.V."/>
            <person name="Desai S.M."/>
            <person name="Saxena A.K."/>
            <person name="Bagatharia S.B."/>
        </authorList>
    </citation>
    <scope>NUCLEOTIDE SEQUENCE [LARGE SCALE GENOMIC DNA]</scope>
    <source>
        <strain evidence="2 3">BAB-32</strain>
    </source>
</reference>
<feature type="transmembrane region" description="Helical" evidence="1">
    <location>
        <begin position="171"/>
        <end position="187"/>
    </location>
</feature>
<accession>N1UX67</accession>
<organism evidence="2 3">
    <name type="scientific">Arthrobacter crystallopoietes BAB-32</name>
    <dbReference type="NCBI Taxonomy" id="1246476"/>
    <lineage>
        <taxon>Bacteria</taxon>
        <taxon>Bacillati</taxon>
        <taxon>Actinomycetota</taxon>
        <taxon>Actinomycetes</taxon>
        <taxon>Micrococcales</taxon>
        <taxon>Micrococcaceae</taxon>
        <taxon>Crystallibacter</taxon>
    </lineage>
</organism>
<dbReference type="AlphaFoldDB" id="N1UX67"/>
<sequence>MTPQSQDRPAEGGSPGEGPLDLHAALRLVNQAETRARQELHGNDGLIYLIWGLAWLVGYGTLHGSRFAWLPLASGQALAIHGGCILAALVSTVVLVSRQNRGIRGHSSYLGAMYGGGWALGFLTMGCLGGVVGAMTGDFWLRSMALNGIAILIVGLMYMAGGAMFNDRNQAVLGIWFLVVNIVSLLAGPLHFLTVLAVLGPLGFFGGAVAGTVRRRRLRAGA</sequence>
<feature type="transmembrane region" description="Helical" evidence="1">
    <location>
        <begin position="139"/>
        <end position="159"/>
    </location>
</feature>
<feature type="transmembrane region" description="Helical" evidence="1">
    <location>
        <begin position="45"/>
        <end position="65"/>
    </location>
</feature>
<dbReference type="Proteomes" id="UP000010729">
    <property type="component" value="Unassembled WGS sequence"/>
</dbReference>
<evidence type="ECO:0000256" key="1">
    <source>
        <dbReference type="SAM" id="Phobius"/>
    </source>
</evidence>
<evidence type="ECO:0000313" key="3">
    <source>
        <dbReference type="Proteomes" id="UP000010729"/>
    </source>
</evidence>
<evidence type="ECO:0000313" key="2">
    <source>
        <dbReference type="EMBL" id="EMY32339.1"/>
    </source>
</evidence>
<dbReference type="OrthoDB" id="3240366at2"/>
<comment type="caution">
    <text evidence="2">The sequence shown here is derived from an EMBL/GenBank/DDBJ whole genome shotgun (WGS) entry which is preliminary data.</text>
</comment>
<name>N1UX67_9MICC</name>
<keyword evidence="1" id="KW-0472">Membrane</keyword>
<gene>
    <name evidence="2" type="ORF">D477_020628</name>
</gene>
<keyword evidence="1" id="KW-0812">Transmembrane</keyword>
<feature type="transmembrane region" description="Helical" evidence="1">
    <location>
        <begin position="109"/>
        <end position="133"/>
    </location>
</feature>
<feature type="transmembrane region" description="Helical" evidence="1">
    <location>
        <begin position="77"/>
        <end position="97"/>
    </location>
</feature>
<dbReference type="RefSeq" id="WP_005274650.1">
    <property type="nucleotide sequence ID" value="NZ_ANPE02000288.1"/>
</dbReference>
<feature type="transmembrane region" description="Helical" evidence="1">
    <location>
        <begin position="193"/>
        <end position="213"/>
    </location>
</feature>